<dbReference type="Proteomes" id="UP000694865">
    <property type="component" value="Unplaced"/>
</dbReference>
<keyword evidence="4" id="KW-0963">Cytoplasm</keyword>
<organism evidence="7 8">
    <name type="scientific">Saccoglossus kowalevskii</name>
    <name type="common">Acorn worm</name>
    <dbReference type="NCBI Taxonomy" id="10224"/>
    <lineage>
        <taxon>Eukaryota</taxon>
        <taxon>Metazoa</taxon>
        <taxon>Hemichordata</taxon>
        <taxon>Enteropneusta</taxon>
        <taxon>Harrimaniidae</taxon>
        <taxon>Saccoglossus</taxon>
    </lineage>
</organism>
<dbReference type="InterPro" id="IPR029428">
    <property type="entry name" value="MCRIP"/>
</dbReference>
<accession>A0ABM0GL44</accession>
<feature type="region of interest" description="Disordered" evidence="6">
    <location>
        <begin position="1"/>
        <end position="50"/>
    </location>
</feature>
<dbReference type="Pfam" id="PF14799">
    <property type="entry name" value="FAM195"/>
    <property type="match status" value="1"/>
</dbReference>
<keyword evidence="7" id="KW-1185">Reference proteome</keyword>
<reference evidence="8" key="1">
    <citation type="submission" date="2025-08" db="UniProtKB">
        <authorList>
            <consortium name="RefSeq"/>
        </authorList>
    </citation>
    <scope>IDENTIFICATION</scope>
    <source>
        <tissue evidence="8">Testes</tissue>
    </source>
</reference>
<keyword evidence="5" id="KW-0539">Nucleus</keyword>
<proteinExistence type="inferred from homology"/>
<protein>
    <submittedName>
        <fullName evidence="8">Protein FAM195A-like</fullName>
    </submittedName>
</protein>
<evidence type="ECO:0000313" key="7">
    <source>
        <dbReference type="Proteomes" id="UP000694865"/>
    </source>
</evidence>
<dbReference type="GeneID" id="100374362"/>
<dbReference type="RefSeq" id="XP_002732302.1">
    <property type="nucleotide sequence ID" value="XM_002732256.2"/>
</dbReference>
<feature type="compositionally biased region" description="Basic and acidic residues" evidence="6">
    <location>
        <begin position="26"/>
        <end position="38"/>
    </location>
</feature>
<comment type="subcellular location">
    <subcellularLocation>
        <location evidence="2">Cytoplasm</location>
        <location evidence="2">Stress granule</location>
    </subcellularLocation>
    <subcellularLocation>
        <location evidence="1">Nucleus</location>
    </subcellularLocation>
</comment>
<comment type="similarity">
    <text evidence="3">Belongs to the MCRIP family.</text>
</comment>
<sequence>MYSLPRPASKLRIDSRRGISQQQLESSDRDTTNRKDIINGHSNNVSSPKPVFNAMNNRRKQHVNSALYIESVTPQHEANVQYLGSAWRRVENELGHSKKEGGPVYYVEKKSNPRLEGFEAFDLHTWRIQQITKDTPLSSS</sequence>
<evidence type="ECO:0000313" key="8">
    <source>
        <dbReference type="RefSeq" id="XP_002732302.1"/>
    </source>
</evidence>
<gene>
    <name evidence="8" type="primary">LOC100374362</name>
</gene>
<evidence type="ECO:0000256" key="4">
    <source>
        <dbReference type="ARBA" id="ARBA00022490"/>
    </source>
</evidence>
<name>A0ABM0GL44_SACKO</name>
<evidence type="ECO:0000256" key="6">
    <source>
        <dbReference type="SAM" id="MobiDB-lite"/>
    </source>
</evidence>
<evidence type="ECO:0000256" key="3">
    <source>
        <dbReference type="ARBA" id="ARBA00010821"/>
    </source>
</evidence>
<evidence type="ECO:0000256" key="2">
    <source>
        <dbReference type="ARBA" id="ARBA00004210"/>
    </source>
</evidence>
<evidence type="ECO:0000256" key="5">
    <source>
        <dbReference type="ARBA" id="ARBA00023242"/>
    </source>
</evidence>
<evidence type="ECO:0000256" key="1">
    <source>
        <dbReference type="ARBA" id="ARBA00004123"/>
    </source>
</evidence>